<dbReference type="EMBL" id="KZ857616">
    <property type="protein sequence ID" value="RDX39913.1"/>
    <property type="molecule type" value="Genomic_DNA"/>
</dbReference>
<reference evidence="2 3" key="1">
    <citation type="journal article" date="2018" name="Biotechnol. Biofuels">
        <title>Integrative visual omics of the white-rot fungus Polyporus brumalis exposes the biotechnological potential of its oxidative enzymes for delignifying raw plant biomass.</title>
        <authorList>
            <person name="Miyauchi S."/>
            <person name="Rancon A."/>
            <person name="Drula E."/>
            <person name="Hage H."/>
            <person name="Chaduli D."/>
            <person name="Favel A."/>
            <person name="Grisel S."/>
            <person name="Henrissat B."/>
            <person name="Herpoel-Gimbert I."/>
            <person name="Ruiz-Duenas F.J."/>
            <person name="Chevret D."/>
            <person name="Hainaut M."/>
            <person name="Lin J."/>
            <person name="Wang M."/>
            <person name="Pangilinan J."/>
            <person name="Lipzen A."/>
            <person name="Lesage-Meessen L."/>
            <person name="Navarro D."/>
            <person name="Riley R."/>
            <person name="Grigoriev I.V."/>
            <person name="Zhou S."/>
            <person name="Raouche S."/>
            <person name="Rosso M.N."/>
        </authorList>
    </citation>
    <scope>NUCLEOTIDE SEQUENCE [LARGE SCALE GENOMIC DNA]</scope>
    <source>
        <strain evidence="2 3">BRFM 1820</strain>
    </source>
</reference>
<sequence>YSVRPPSPRPPPSRSLPTRPLCSSCTCGPASEASRERTESSSDAVRPGRDRGAFLRSARPASLEGSQLGSR</sequence>
<proteinExistence type="predicted"/>
<dbReference type="Proteomes" id="UP000256964">
    <property type="component" value="Unassembled WGS sequence"/>
</dbReference>
<evidence type="ECO:0000313" key="3">
    <source>
        <dbReference type="Proteomes" id="UP000256964"/>
    </source>
</evidence>
<evidence type="ECO:0000256" key="1">
    <source>
        <dbReference type="SAM" id="MobiDB-lite"/>
    </source>
</evidence>
<feature type="compositionally biased region" description="Basic and acidic residues" evidence="1">
    <location>
        <begin position="33"/>
        <end position="53"/>
    </location>
</feature>
<feature type="non-terminal residue" evidence="2">
    <location>
        <position position="1"/>
    </location>
</feature>
<protein>
    <submittedName>
        <fullName evidence="2">Uncharacterized protein</fullName>
    </submittedName>
</protein>
<dbReference type="AlphaFoldDB" id="A0A371CI12"/>
<evidence type="ECO:0000313" key="2">
    <source>
        <dbReference type="EMBL" id="RDX39913.1"/>
    </source>
</evidence>
<feature type="compositionally biased region" description="Pro residues" evidence="1">
    <location>
        <begin position="1"/>
        <end position="14"/>
    </location>
</feature>
<accession>A0A371CI12</accession>
<gene>
    <name evidence="2" type="ORF">OH76DRAFT_1562283</name>
</gene>
<name>A0A371CI12_9APHY</name>
<keyword evidence="3" id="KW-1185">Reference proteome</keyword>
<organism evidence="2 3">
    <name type="scientific">Lentinus brumalis</name>
    <dbReference type="NCBI Taxonomy" id="2498619"/>
    <lineage>
        <taxon>Eukaryota</taxon>
        <taxon>Fungi</taxon>
        <taxon>Dikarya</taxon>
        <taxon>Basidiomycota</taxon>
        <taxon>Agaricomycotina</taxon>
        <taxon>Agaricomycetes</taxon>
        <taxon>Polyporales</taxon>
        <taxon>Polyporaceae</taxon>
        <taxon>Lentinus</taxon>
    </lineage>
</organism>
<feature type="region of interest" description="Disordered" evidence="1">
    <location>
        <begin position="1"/>
        <end position="71"/>
    </location>
</feature>